<dbReference type="AlphaFoldDB" id="A0A212L4X6"/>
<protein>
    <submittedName>
        <fullName evidence="1">Uncharacterized protein</fullName>
    </submittedName>
</protein>
<proteinExistence type="predicted"/>
<accession>A0A212L4X6</accession>
<reference evidence="1" key="1">
    <citation type="submission" date="2016-08" db="EMBL/GenBank/DDBJ databases">
        <authorList>
            <person name="Seilhamer J.J."/>
        </authorList>
    </citation>
    <scope>NUCLEOTIDE SEQUENCE</scope>
    <source>
        <strain evidence="1">86-1</strain>
    </source>
</reference>
<evidence type="ECO:0000313" key="1">
    <source>
        <dbReference type="EMBL" id="SCM72527.1"/>
    </source>
</evidence>
<gene>
    <name evidence="1" type="ORF">KL86DES1_20677</name>
</gene>
<organism evidence="1">
    <name type="scientific">uncultured Desulfovibrio sp</name>
    <dbReference type="NCBI Taxonomy" id="167968"/>
    <lineage>
        <taxon>Bacteria</taxon>
        <taxon>Pseudomonadati</taxon>
        <taxon>Thermodesulfobacteriota</taxon>
        <taxon>Desulfovibrionia</taxon>
        <taxon>Desulfovibrionales</taxon>
        <taxon>Desulfovibrionaceae</taxon>
        <taxon>Desulfovibrio</taxon>
        <taxon>environmental samples</taxon>
    </lineage>
</organism>
<dbReference type="EMBL" id="FMJC01000002">
    <property type="protein sequence ID" value="SCM72527.1"/>
    <property type="molecule type" value="Genomic_DNA"/>
</dbReference>
<sequence length="43" mass="4992">MSQLPCKDFSENPWHEMRVSRQKPAHAHFKCEQCNFCIALTAA</sequence>
<name>A0A212L4X6_9BACT</name>